<evidence type="ECO:0000256" key="1">
    <source>
        <dbReference type="SAM" id="MobiDB-lite"/>
    </source>
</evidence>
<dbReference type="STRING" id="1168035.SAMN05444280_1183"/>
<dbReference type="Proteomes" id="UP000184050">
    <property type="component" value="Unassembled WGS sequence"/>
</dbReference>
<reference evidence="2 3" key="1">
    <citation type="submission" date="2016-11" db="EMBL/GenBank/DDBJ databases">
        <authorList>
            <person name="Jaros S."/>
            <person name="Januszkiewicz K."/>
            <person name="Wedrychowicz H."/>
        </authorList>
    </citation>
    <scope>NUCLEOTIDE SEQUENCE [LARGE SCALE GENOMIC DNA]</scope>
    <source>
        <strain evidence="2 3">DSM 27063</strain>
    </source>
</reference>
<evidence type="ECO:0000313" key="2">
    <source>
        <dbReference type="EMBL" id="SHJ38375.1"/>
    </source>
</evidence>
<feature type="region of interest" description="Disordered" evidence="1">
    <location>
        <begin position="1"/>
        <end position="51"/>
    </location>
</feature>
<protein>
    <submittedName>
        <fullName evidence="2">Uncharacterized protein</fullName>
    </submittedName>
</protein>
<evidence type="ECO:0000313" key="3">
    <source>
        <dbReference type="Proteomes" id="UP000184050"/>
    </source>
</evidence>
<name>A0A1M6IV90_9BACT</name>
<dbReference type="AlphaFoldDB" id="A0A1M6IV90"/>
<sequence length="51" mass="6134">MNLQQKINPHSNAILTQELKKKQPSQPKKYMKQVEDSINRMRKGQNKRENR</sequence>
<dbReference type="EMBL" id="FQZE01000018">
    <property type="protein sequence ID" value="SHJ38375.1"/>
    <property type="molecule type" value="Genomic_DNA"/>
</dbReference>
<organism evidence="2 3">
    <name type="scientific">Tangfeifania diversioriginum</name>
    <dbReference type="NCBI Taxonomy" id="1168035"/>
    <lineage>
        <taxon>Bacteria</taxon>
        <taxon>Pseudomonadati</taxon>
        <taxon>Bacteroidota</taxon>
        <taxon>Bacteroidia</taxon>
        <taxon>Marinilabiliales</taxon>
        <taxon>Prolixibacteraceae</taxon>
        <taxon>Tangfeifania</taxon>
    </lineage>
</organism>
<accession>A0A1M6IV90</accession>
<gene>
    <name evidence="2" type="ORF">SAMN05444280_1183</name>
</gene>
<proteinExistence type="predicted"/>
<keyword evidence="3" id="KW-1185">Reference proteome</keyword>
<feature type="compositionally biased region" description="Polar residues" evidence="1">
    <location>
        <begin position="1"/>
        <end position="15"/>
    </location>
</feature>